<dbReference type="PANTHER" id="PTHR43284:SF1">
    <property type="entry name" value="ASPARAGINE SYNTHETASE"/>
    <property type="match status" value="1"/>
</dbReference>
<dbReference type="PANTHER" id="PTHR43284">
    <property type="entry name" value="ASPARAGINE SYNTHETASE (GLUTAMINE-HYDROLYZING)"/>
    <property type="match status" value="1"/>
</dbReference>
<dbReference type="SUPFAM" id="SSF56235">
    <property type="entry name" value="N-terminal nucleophile aminohydrolases (Ntn hydrolases)"/>
    <property type="match status" value="1"/>
</dbReference>
<name>A0ABD6AE44_9EURY</name>
<dbReference type="Proteomes" id="UP001596547">
    <property type="component" value="Unassembled WGS sequence"/>
</dbReference>
<dbReference type="SUPFAM" id="SSF52402">
    <property type="entry name" value="Adenine nucleotide alpha hydrolases-like"/>
    <property type="match status" value="1"/>
</dbReference>
<dbReference type="EMBL" id="JBHTBF010000003">
    <property type="protein sequence ID" value="MFC7318470.1"/>
    <property type="molecule type" value="Genomic_DNA"/>
</dbReference>
<dbReference type="InterPro" id="IPR051786">
    <property type="entry name" value="ASN_synthetase/amidase"/>
</dbReference>
<dbReference type="AlphaFoldDB" id="A0ABD6AE44"/>
<evidence type="ECO:0000259" key="2">
    <source>
        <dbReference type="Pfam" id="PF13537"/>
    </source>
</evidence>
<dbReference type="GeneID" id="79317350"/>
<dbReference type="InterPro" id="IPR017932">
    <property type="entry name" value="GATase_2_dom"/>
</dbReference>
<evidence type="ECO:0000313" key="3">
    <source>
        <dbReference type="EMBL" id="MFC7318470.1"/>
    </source>
</evidence>
<organism evidence="3 4">
    <name type="scientific">Halomarina halobia</name>
    <dbReference type="NCBI Taxonomy" id="3033386"/>
    <lineage>
        <taxon>Archaea</taxon>
        <taxon>Methanobacteriati</taxon>
        <taxon>Methanobacteriota</taxon>
        <taxon>Stenosarchaea group</taxon>
        <taxon>Halobacteria</taxon>
        <taxon>Halobacteriales</taxon>
        <taxon>Natronomonadaceae</taxon>
        <taxon>Halomarina</taxon>
    </lineage>
</organism>
<gene>
    <name evidence="3" type="ORF">ACFQPE_16950</name>
</gene>
<dbReference type="InterPro" id="IPR029055">
    <property type="entry name" value="Ntn_hydrolases_N"/>
</dbReference>
<dbReference type="Gene3D" id="3.40.50.620">
    <property type="entry name" value="HUPs"/>
    <property type="match status" value="1"/>
</dbReference>
<dbReference type="Pfam" id="PF00733">
    <property type="entry name" value="Asn_synthase"/>
    <property type="match status" value="1"/>
</dbReference>
<evidence type="ECO:0000313" key="4">
    <source>
        <dbReference type="Proteomes" id="UP001596547"/>
    </source>
</evidence>
<feature type="domain" description="Asparagine synthetase" evidence="1">
    <location>
        <begin position="228"/>
        <end position="486"/>
    </location>
</feature>
<evidence type="ECO:0000259" key="1">
    <source>
        <dbReference type="Pfam" id="PF00733"/>
    </source>
</evidence>
<feature type="domain" description="Glutamine amidotransferase type-2" evidence="2">
    <location>
        <begin position="83"/>
        <end position="153"/>
    </location>
</feature>
<dbReference type="RefSeq" id="WP_276306688.1">
    <property type="nucleotide sequence ID" value="NZ_CP119993.1"/>
</dbReference>
<keyword evidence="4" id="KW-1185">Reference proteome</keyword>
<comment type="caution">
    <text evidence="3">The sequence shown here is derived from an EMBL/GenBank/DDBJ whole genome shotgun (WGS) entry which is preliminary data.</text>
</comment>
<proteinExistence type="predicted"/>
<reference evidence="3 4" key="1">
    <citation type="journal article" date="2019" name="Int. J. Syst. Evol. Microbiol.">
        <title>The Global Catalogue of Microorganisms (GCM) 10K type strain sequencing project: providing services to taxonomists for standard genome sequencing and annotation.</title>
        <authorList>
            <consortium name="The Broad Institute Genomics Platform"/>
            <consortium name="The Broad Institute Genome Sequencing Center for Infectious Disease"/>
            <person name="Wu L."/>
            <person name="Ma J."/>
        </authorList>
    </citation>
    <scope>NUCLEOTIDE SEQUENCE [LARGE SCALE GENOMIC DNA]</scope>
    <source>
        <strain evidence="3 4">PSR21</strain>
    </source>
</reference>
<dbReference type="Pfam" id="PF13537">
    <property type="entry name" value="GATase_7"/>
    <property type="match status" value="1"/>
</dbReference>
<protein>
    <submittedName>
        <fullName evidence="3">Asparagine synthase-related protein</fullName>
    </submittedName>
</protein>
<dbReference type="InterPro" id="IPR001962">
    <property type="entry name" value="Asn_synthase"/>
</dbReference>
<dbReference type="InterPro" id="IPR014729">
    <property type="entry name" value="Rossmann-like_a/b/a_fold"/>
</dbReference>
<dbReference type="Gene3D" id="3.60.20.10">
    <property type="entry name" value="Glutamine Phosphoribosylpyrophosphate, subunit 1, domain 1"/>
    <property type="match status" value="1"/>
</dbReference>
<accession>A0ABD6AE44</accession>
<sequence length="616" mass="68220">MVGVCASLGDDPAFVDDLSPQLEVFGTESTGRVLDGDVGVASVYHTADTGGSPATTDEGYVWAWGDVAGFDHPSGYVPRSASETDSLAEYCAELYAEYGPEFVRWLNGRFAIVTLNESAGTVTFATDRLGTMPLYYARAGGTLILSTAVQSLTTYPDWTPSFDSDALGTYFTHQLTPGTGTPFEGVERMSPASTLTVDLNDLGLERECYWTPTYRPVDRPASYFANRLATLLSRAIAERTTDGTEYGLFLSGGGDSRVVLAAMDRKPATYHLNDWQNAEARTAERVARTAGAPFELLLRDRDYYPDLLEGNAALSNFVGTFHEGHAMGFAEQIRDDVDALVTGHMSDSMFSGHHLPSRSCRLGPLGRLSLPFVEPTRTIEEYVSRKRRPTPAYYRGAEDSGTLLRRNLAVTGDGVESHGVAYRSVQDLVRFGSYYPHANAPVFFQQTLDQILPFHNPFLDTRLIDLHLTVPRRVRLRRNLIGRALKRLDPQLARIPHAERRTPLSAPFPVQYAGEIATSVLEEQNVLRTPSSYQTSGPWPKHDELIRSHGFVREAIEECADVIRAVPFLDREGIEETYAAHVNGENRRNELYSLVTFLRAPATRRVVANARPKPRL</sequence>